<keyword evidence="3" id="KW-1185">Reference proteome</keyword>
<comment type="caution">
    <text evidence="2">The sequence shown here is derived from an EMBL/GenBank/DDBJ whole genome shotgun (WGS) entry which is preliminary data.</text>
</comment>
<organism evidence="2 3">
    <name type="scientific">Portunus trituberculatus</name>
    <name type="common">Swimming crab</name>
    <name type="synonym">Neptunus trituberculatus</name>
    <dbReference type="NCBI Taxonomy" id="210409"/>
    <lineage>
        <taxon>Eukaryota</taxon>
        <taxon>Metazoa</taxon>
        <taxon>Ecdysozoa</taxon>
        <taxon>Arthropoda</taxon>
        <taxon>Crustacea</taxon>
        <taxon>Multicrustacea</taxon>
        <taxon>Malacostraca</taxon>
        <taxon>Eumalacostraca</taxon>
        <taxon>Eucarida</taxon>
        <taxon>Decapoda</taxon>
        <taxon>Pleocyemata</taxon>
        <taxon>Brachyura</taxon>
        <taxon>Eubrachyura</taxon>
        <taxon>Portunoidea</taxon>
        <taxon>Portunidae</taxon>
        <taxon>Portuninae</taxon>
        <taxon>Portunus</taxon>
    </lineage>
</organism>
<gene>
    <name evidence="2" type="ORF">E2C01_074650</name>
</gene>
<sequence>MKGKILTNFGFGKSAPAWGYAGHQKENGKGGLG</sequence>
<dbReference type="Proteomes" id="UP000324222">
    <property type="component" value="Unassembled WGS sequence"/>
</dbReference>
<accession>A0A5B7ICT3</accession>
<evidence type="ECO:0000313" key="2">
    <source>
        <dbReference type="EMBL" id="MPC80083.1"/>
    </source>
</evidence>
<evidence type="ECO:0000256" key="1">
    <source>
        <dbReference type="SAM" id="MobiDB-lite"/>
    </source>
</evidence>
<protein>
    <submittedName>
        <fullName evidence="2">Uncharacterized protein</fullName>
    </submittedName>
</protein>
<feature type="compositionally biased region" description="Basic and acidic residues" evidence="1">
    <location>
        <begin position="23"/>
        <end position="33"/>
    </location>
</feature>
<dbReference type="EMBL" id="VSRR010052952">
    <property type="protein sequence ID" value="MPC80083.1"/>
    <property type="molecule type" value="Genomic_DNA"/>
</dbReference>
<proteinExistence type="predicted"/>
<feature type="region of interest" description="Disordered" evidence="1">
    <location>
        <begin position="1"/>
        <end position="33"/>
    </location>
</feature>
<dbReference type="AlphaFoldDB" id="A0A5B7ICT3"/>
<name>A0A5B7ICT3_PORTR</name>
<reference evidence="2 3" key="1">
    <citation type="submission" date="2019-05" db="EMBL/GenBank/DDBJ databases">
        <title>Another draft genome of Portunus trituberculatus and its Hox gene families provides insights of decapod evolution.</title>
        <authorList>
            <person name="Jeong J.-H."/>
            <person name="Song I."/>
            <person name="Kim S."/>
            <person name="Choi T."/>
            <person name="Kim D."/>
            <person name="Ryu S."/>
            <person name="Kim W."/>
        </authorList>
    </citation>
    <scope>NUCLEOTIDE SEQUENCE [LARGE SCALE GENOMIC DNA]</scope>
    <source>
        <tissue evidence="2">Muscle</tissue>
    </source>
</reference>
<evidence type="ECO:0000313" key="3">
    <source>
        <dbReference type="Proteomes" id="UP000324222"/>
    </source>
</evidence>